<evidence type="ECO:0000256" key="6">
    <source>
        <dbReference type="ARBA" id="ARBA00023065"/>
    </source>
</evidence>
<feature type="domain" description="TonB-dependent receptor-like beta-barrel" evidence="14">
    <location>
        <begin position="175"/>
        <end position="595"/>
    </location>
</feature>
<evidence type="ECO:0000256" key="2">
    <source>
        <dbReference type="ARBA" id="ARBA00022448"/>
    </source>
</evidence>
<evidence type="ECO:0000259" key="15">
    <source>
        <dbReference type="Pfam" id="PF07715"/>
    </source>
</evidence>
<keyword evidence="7 12" id="KW-0798">TonB box</keyword>
<dbReference type="InterPro" id="IPR000531">
    <property type="entry name" value="Beta-barrel_TonB"/>
</dbReference>
<dbReference type="Pfam" id="PF07715">
    <property type="entry name" value="Plug"/>
    <property type="match status" value="1"/>
</dbReference>
<dbReference type="Gene3D" id="2.170.130.10">
    <property type="entry name" value="TonB-dependent receptor, plug domain"/>
    <property type="match status" value="1"/>
</dbReference>
<protein>
    <submittedName>
        <fullName evidence="16">Vitamin B12 transporter</fullName>
    </submittedName>
</protein>
<evidence type="ECO:0000313" key="17">
    <source>
        <dbReference type="Proteomes" id="UP001204445"/>
    </source>
</evidence>
<dbReference type="PANTHER" id="PTHR30069:SF53">
    <property type="entry name" value="COLICIN I RECEPTOR-RELATED"/>
    <property type="match status" value="1"/>
</dbReference>
<reference evidence="16" key="1">
    <citation type="submission" date="2022-08" db="EMBL/GenBank/DDBJ databases">
        <title>Genomic Encyclopedia of Type Strains, Phase III (KMG-III): the genomes of soil and plant-associated and newly described type strains.</title>
        <authorList>
            <person name="Whitman W."/>
        </authorList>
    </citation>
    <scope>NUCLEOTIDE SEQUENCE</scope>
    <source>
        <strain evidence="16">HMT 1</strain>
    </source>
</reference>
<dbReference type="Gene3D" id="2.40.170.20">
    <property type="entry name" value="TonB-dependent receptor, beta-barrel domain"/>
    <property type="match status" value="1"/>
</dbReference>
<dbReference type="GO" id="GO:0015420">
    <property type="term" value="F:ABC-type vitamin B12 transporter activity"/>
    <property type="evidence" value="ECO:0007669"/>
    <property type="project" value="InterPro"/>
</dbReference>
<accession>A0AAE3L157</accession>
<dbReference type="CDD" id="cd01347">
    <property type="entry name" value="ligand_gated_channel"/>
    <property type="match status" value="1"/>
</dbReference>
<keyword evidence="10 11" id="KW-0998">Cell outer membrane</keyword>
<evidence type="ECO:0000313" key="16">
    <source>
        <dbReference type="EMBL" id="MCS3902681.1"/>
    </source>
</evidence>
<dbReference type="InterPro" id="IPR039426">
    <property type="entry name" value="TonB-dep_rcpt-like"/>
</dbReference>
<dbReference type="RefSeq" id="WP_259054239.1">
    <property type="nucleotide sequence ID" value="NZ_JANUCT010000004.1"/>
</dbReference>
<evidence type="ECO:0000256" key="7">
    <source>
        <dbReference type="ARBA" id="ARBA00023077"/>
    </source>
</evidence>
<evidence type="ECO:0000256" key="13">
    <source>
        <dbReference type="SAM" id="SignalP"/>
    </source>
</evidence>
<evidence type="ECO:0000256" key="4">
    <source>
        <dbReference type="ARBA" id="ARBA00022692"/>
    </source>
</evidence>
<keyword evidence="6" id="KW-0406">Ion transport</keyword>
<dbReference type="GO" id="GO:0006811">
    <property type="term" value="P:monoatomic ion transport"/>
    <property type="evidence" value="ECO:0007669"/>
    <property type="project" value="UniProtKB-KW"/>
</dbReference>
<dbReference type="GO" id="GO:0015288">
    <property type="term" value="F:porin activity"/>
    <property type="evidence" value="ECO:0007669"/>
    <property type="project" value="UniProtKB-KW"/>
</dbReference>
<comment type="similarity">
    <text evidence="11 12">Belongs to the TonB-dependent receptor family.</text>
</comment>
<organism evidence="16 17">
    <name type="scientific">Methylohalomonas lacus</name>
    <dbReference type="NCBI Taxonomy" id="398773"/>
    <lineage>
        <taxon>Bacteria</taxon>
        <taxon>Pseudomonadati</taxon>
        <taxon>Pseudomonadota</taxon>
        <taxon>Gammaproteobacteria</taxon>
        <taxon>Methylohalomonadales</taxon>
        <taxon>Methylohalomonadaceae</taxon>
        <taxon>Methylohalomonas</taxon>
    </lineage>
</organism>
<dbReference type="InterPro" id="IPR037066">
    <property type="entry name" value="Plug_dom_sf"/>
</dbReference>
<dbReference type="AlphaFoldDB" id="A0AAE3L157"/>
<evidence type="ECO:0000259" key="14">
    <source>
        <dbReference type="Pfam" id="PF00593"/>
    </source>
</evidence>
<keyword evidence="2 11" id="KW-0813">Transport</keyword>
<keyword evidence="3 11" id="KW-1134">Transmembrane beta strand</keyword>
<dbReference type="GO" id="GO:0046930">
    <property type="term" value="C:pore complex"/>
    <property type="evidence" value="ECO:0007669"/>
    <property type="project" value="UniProtKB-KW"/>
</dbReference>
<name>A0AAE3L157_9GAMM</name>
<comment type="subcellular location">
    <subcellularLocation>
        <location evidence="1 11">Cell outer membrane</location>
        <topology evidence="1 11">Multi-pass membrane protein</topology>
    </subcellularLocation>
</comment>
<keyword evidence="4 11" id="KW-0812">Transmembrane</keyword>
<keyword evidence="9 11" id="KW-0472">Membrane</keyword>
<feature type="domain" description="TonB-dependent receptor plug" evidence="15">
    <location>
        <begin position="47"/>
        <end position="152"/>
    </location>
</feature>
<evidence type="ECO:0000256" key="9">
    <source>
        <dbReference type="ARBA" id="ARBA00023136"/>
    </source>
</evidence>
<dbReference type="InterPro" id="IPR010101">
    <property type="entry name" value="B12_transptr_BtuB"/>
</dbReference>
<feature type="chain" id="PRO_5042028725" evidence="13">
    <location>
        <begin position="23"/>
        <end position="622"/>
    </location>
</feature>
<evidence type="ECO:0000256" key="1">
    <source>
        <dbReference type="ARBA" id="ARBA00004571"/>
    </source>
</evidence>
<keyword evidence="17" id="KW-1185">Reference proteome</keyword>
<evidence type="ECO:0000256" key="8">
    <source>
        <dbReference type="ARBA" id="ARBA00023114"/>
    </source>
</evidence>
<comment type="caution">
    <text evidence="16">The sequence shown here is derived from an EMBL/GenBank/DDBJ whole genome shotgun (WGS) entry which is preliminary data.</text>
</comment>
<evidence type="ECO:0000256" key="3">
    <source>
        <dbReference type="ARBA" id="ARBA00022452"/>
    </source>
</evidence>
<evidence type="ECO:0000256" key="5">
    <source>
        <dbReference type="ARBA" id="ARBA00022729"/>
    </source>
</evidence>
<gene>
    <name evidence="16" type="ORF">J2T55_000685</name>
</gene>
<dbReference type="NCBIfam" id="TIGR01779">
    <property type="entry name" value="TonB-B12"/>
    <property type="match status" value="1"/>
</dbReference>
<dbReference type="EMBL" id="JANUCT010000004">
    <property type="protein sequence ID" value="MCS3902681.1"/>
    <property type="molecule type" value="Genomic_DNA"/>
</dbReference>
<dbReference type="Pfam" id="PF00593">
    <property type="entry name" value="TonB_dep_Rec_b-barrel"/>
    <property type="match status" value="1"/>
</dbReference>
<dbReference type="PANTHER" id="PTHR30069">
    <property type="entry name" value="TONB-DEPENDENT OUTER MEMBRANE RECEPTOR"/>
    <property type="match status" value="1"/>
</dbReference>
<evidence type="ECO:0000256" key="11">
    <source>
        <dbReference type="PROSITE-ProRule" id="PRU01360"/>
    </source>
</evidence>
<evidence type="ECO:0000256" key="12">
    <source>
        <dbReference type="RuleBase" id="RU003357"/>
    </source>
</evidence>
<dbReference type="InterPro" id="IPR036942">
    <property type="entry name" value="Beta-barrel_TonB_sf"/>
</dbReference>
<sequence>MYFNNKFLMVLPLLWTASLVQAQDSGSGSYRTDPVMVTASRTAQHQSEALSATTVIDRQEIERLQANSVADLLQGRAGIAMANNGGLGKETSLFLRGSDSDQTLFLIDGVRFSSATTGKAAIQDIPIEQIERIEIVKGPGSSLYGADAVGGVVQIFTRDGKDSRGLRPSFSASFGSNDLTRVTGGLSGGDGDSWFSANVSQTNSNGFDTCGGRFNDRFQCSNPADLDDDGYGNQSINLRAGHRFGDRAEFDFTIFQANSENEFDSGDTVADNSQQVISGRAKVTPVDFWDVSLQVARNRDESDNSFSSGLETMFNTERHTVTLQNDFTLARRQLLTVGLDYYDDKLETSNSLDGRSRDNSAGFAQYLGHWGRHHVKGSLRHDDNEDFGSETTGSLGYGFDLTENLTLRASYGTAFRPPTFNDLFFPGFGNPDLVPETSESFEVGLDGWHGPVSWSLSAYQTDIDDLIVNAPDATAMFGISPQNVGEARIRGLEASARVQLNHWLINAQADWLDPENRGAGANHGNVLPRRHQQSLRIDADRQFQDFSLGASWQLVGRRYDGIENETRLGGYGLLDLRGQYELSRDWTIQARLSNVLDKEYETAAGFEQADREFLFTVRYQPQ</sequence>
<keyword evidence="5 13" id="KW-0732">Signal</keyword>
<dbReference type="Proteomes" id="UP001204445">
    <property type="component" value="Unassembled WGS sequence"/>
</dbReference>
<evidence type="ECO:0000256" key="10">
    <source>
        <dbReference type="ARBA" id="ARBA00023237"/>
    </source>
</evidence>
<keyword evidence="8" id="KW-0626">Porin</keyword>
<dbReference type="PROSITE" id="PS52016">
    <property type="entry name" value="TONB_DEPENDENT_REC_3"/>
    <property type="match status" value="1"/>
</dbReference>
<dbReference type="InterPro" id="IPR012910">
    <property type="entry name" value="Plug_dom"/>
</dbReference>
<proteinExistence type="inferred from homology"/>
<feature type="signal peptide" evidence="13">
    <location>
        <begin position="1"/>
        <end position="22"/>
    </location>
</feature>
<dbReference type="GO" id="GO:0009279">
    <property type="term" value="C:cell outer membrane"/>
    <property type="evidence" value="ECO:0007669"/>
    <property type="project" value="UniProtKB-SubCell"/>
</dbReference>
<dbReference type="SUPFAM" id="SSF56935">
    <property type="entry name" value="Porins"/>
    <property type="match status" value="1"/>
</dbReference>